<dbReference type="InterPro" id="IPR015422">
    <property type="entry name" value="PyrdxlP-dep_Trfase_small"/>
</dbReference>
<dbReference type="Pfam" id="PF00202">
    <property type="entry name" value="Aminotran_3"/>
    <property type="match status" value="1"/>
</dbReference>
<gene>
    <name evidence="4" type="ORF">K432DRAFT_429649</name>
</gene>
<proteinExistence type="inferred from homology"/>
<dbReference type="Proteomes" id="UP000250266">
    <property type="component" value="Unassembled WGS sequence"/>
</dbReference>
<evidence type="ECO:0000256" key="2">
    <source>
        <dbReference type="ARBA" id="ARBA00022898"/>
    </source>
</evidence>
<dbReference type="SUPFAM" id="SSF53383">
    <property type="entry name" value="PLP-dependent transferases"/>
    <property type="match status" value="1"/>
</dbReference>
<keyword evidence="5" id="KW-1185">Reference proteome</keyword>
<dbReference type="Gene3D" id="3.90.1150.10">
    <property type="entry name" value="Aspartate Aminotransferase, domain 1"/>
    <property type="match status" value="1"/>
</dbReference>
<dbReference type="EMBL" id="KV745368">
    <property type="protein sequence ID" value="OCK75067.1"/>
    <property type="molecule type" value="Genomic_DNA"/>
</dbReference>
<accession>A0A8E2E0D1</accession>
<evidence type="ECO:0000313" key="5">
    <source>
        <dbReference type="Proteomes" id="UP000250266"/>
    </source>
</evidence>
<dbReference type="Gene3D" id="3.40.640.10">
    <property type="entry name" value="Type I PLP-dependent aspartate aminotransferase-like (Major domain)"/>
    <property type="match status" value="1"/>
</dbReference>
<dbReference type="PANTHER" id="PTHR43713">
    <property type="entry name" value="GLUTAMATE-1-SEMIALDEHYDE 2,1-AMINOMUTASE"/>
    <property type="match status" value="1"/>
</dbReference>
<dbReference type="InterPro" id="IPR015424">
    <property type="entry name" value="PyrdxlP-dep_Trfase"/>
</dbReference>
<dbReference type="InterPro" id="IPR005814">
    <property type="entry name" value="Aminotrans_3"/>
</dbReference>
<protein>
    <submittedName>
        <fullName evidence="4">Putative glutamate-1-semialdehyde 2,1-aminomutase</fullName>
    </submittedName>
</protein>
<evidence type="ECO:0000256" key="1">
    <source>
        <dbReference type="ARBA" id="ARBA00001933"/>
    </source>
</evidence>
<organism evidence="4 5">
    <name type="scientific">Lepidopterella palustris CBS 459.81</name>
    <dbReference type="NCBI Taxonomy" id="1314670"/>
    <lineage>
        <taxon>Eukaryota</taxon>
        <taxon>Fungi</taxon>
        <taxon>Dikarya</taxon>
        <taxon>Ascomycota</taxon>
        <taxon>Pezizomycotina</taxon>
        <taxon>Dothideomycetes</taxon>
        <taxon>Pleosporomycetidae</taxon>
        <taxon>Mytilinidiales</taxon>
        <taxon>Argynnaceae</taxon>
        <taxon>Lepidopterella</taxon>
    </lineage>
</organism>
<sequence length="457" mass="49827">MSPVMLKKETITLHDKLSTHLQSARKNYIARNPESARLHEAAIEHLPGGNTRSVLHNDPFPISIKSGSGNRLTDVDGHEYLDLVSDMTAGVYGHSNPTIIRTLLSTLQTTGLNLGGTSPNELSFASAITRRIPSIHQLRFCNSGTEANLYALSIARHVTQRKKVVVFSGAYHGGLLTFALGIAANTVDREDWILARFNDAEGVRRVLRERKEEVAAVLVEGMQGAGGCIPGTAEFLHAVQEGARENGIIFILDEVMTFRLAPGGLQSKILHPQHGTPLTPDLTTLGKTIAGGIAIGAFGGREDLLSVYDPRTSSIQHSGTFNNNSLAMAVGCVALPEVYTPEVCIALNSLGDEFRGKLQYAVKGTKLRVTGLGAICMIHFLVDPEREIKTIEDVMVEQGSVEAGLKDLFCFYVLEKGYWLAQRGMISLPMGTTREELDGFLDIVKGFLDKYQEYIRP</sequence>
<comment type="similarity">
    <text evidence="3">Belongs to the class-III pyridoxal-phosphate-dependent aminotransferase family.</text>
</comment>
<reference evidence="4 5" key="1">
    <citation type="journal article" date="2016" name="Nat. Commun.">
        <title>Ectomycorrhizal ecology is imprinted in the genome of the dominant symbiotic fungus Cenococcum geophilum.</title>
        <authorList>
            <consortium name="DOE Joint Genome Institute"/>
            <person name="Peter M."/>
            <person name="Kohler A."/>
            <person name="Ohm R.A."/>
            <person name="Kuo A."/>
            <person name="Krutzmann J."/>
            <person name="Morin E."/>
            <person name="Arend M."/>
            <person name="Barry K.W."/>
            <person name="Binder M."/>
            <person name="Choi C."/>
            <person name="Clum A."/>
            <person name="Copeland A."/>
            <person name="Grisel N."/>
            <person name="Haridas S."/>
            <person name="Kipfer T."/>
            <person name="LaButti K."/>
            <person name="Lindquist E."/>
            <person name="Lipzen A."/>
            <person name="Maire R."/>
            <person name="Meier B."/>
            <person name="Mihaltcheva S."/>
            <person name="Molinier V."/>
            <person name="Murat C."/>
            <person name="Poggeler S."/>
            <person name="Quandt C.A."/>
            <person name="Sperisen C."/>
            <person name="Tritt A."/>
            <person name="Tisserant E."/>
            <person name="Crous P.W."/>
            <person name="Henrissat B."/>
            <person name="Nehls U."/>
            <person name="Egli S."/>
            <person name="Spatafora J.W."/>
            <person name="Grigoriev I.V."/>
            <person name="Martin F.M."/>
        </authorList>
    </citation>
    <scope>NUCLEOTIDE SEQUENCE [LARGE SCALE GENOMIC DNA]</scope>
    <source>
        <strain evidence="4 5">CBS 459.81</strain>
    </source>
</reference>
<evidence type="ECO:0000256" key="3">
    <source>
        <dbReference type="RuleBase" id="RU003560"/>
    </source>
</evidence>
<comment type="cofactor">
    <cofactor evidence="1">
        <name>pyridoxal 5'-phosphate</name>
        <dbReference type="ChEBI" id="CHEBI:597326"/>
    </cofactor>
</comment>
<name>A0A8E2E0D1_9PEZI</name>
<dbReference type="PANTHER" id="PTHR43713:SF3">
    <property type="entry name" value="GLUTAMATE-1-SEMIALDEHYDE 2,1-AMINOMUTASE 1, CHLOROPLASTIC-RELATED"/>
    <property type="match status" value="1"/>
</dbReference>
<dbReference type="InterPro" id="IPR015421">
    <property type="entry name" value="PyrdxlP-dep_Trfase_major"/>
</dbReference>
<keyword evidence="2 3" id="KW-0663">Pyridoxal phosphate</keyword>
<dbReference type="GO" id="GO:0030170">
    <property type="term" value="F:pyridoxal phosphate binding"/>
    <property type="evidence" value="ECO:0007669"/>
    <property type="project" value="InterPro"/>
</dbReference>
<dbReference type="GO" id="GO:0008483">
    <property type="term" value="F:transaminase activity"/>
    <property type="evidence" value="ECO:0007669"/>
    <property type="project" value="InterPro"/>
</dbReference>
<evidence type="ECO:0000313" key="4">
    <source>
        <dbReference type="EMBL" id="OCK75067.1"/>
    </source>
</evidence>
<dbReference type="AlphaFoldDB" id="A0A8E2E0D1"/>
<dbReference type="OrthoDB" id="425114at2759"/>